<dbReference type="WBParaSite" id="ACRNAN_scaffold1280.g28933.t1">
    <property type="protein sequence ID" value="ACRNAN_scaffold1280.g28933.t1"/>
    <property type="gene ID" value="ACRNAN_scaffold1280.g28933"/>
</dbReference>
<feature type="region of interest" description="Disordered" evidence="1">
    <location>
        <begin position="1"/>
        <end position="51"/>
    </location>
</feature>
<feature type="region of interest" description="Disordered" evidence="1">
    <location>
        <begin position="946"/>
        <end position="971"/>
    </location>
</feature>
<dbReference type="Proteomes" id="UP000887540">
    <property type="component" value="Unplaced"/>
</dbReference>
<name>A0A914CQM1_9BILA</name>
<proteinExistence type="predicted"/>
<feature type="compositionally biased region" description="Polar residues" evidence="1">
    <location>
        <begin position="41"/>
        <end position="51"/>
    </location>
</feature>
<accession>A0A914CQM1</accession>
<organism evidence="2 3">
    <name type="scientific">Acrobeloides nanus</name>
    <dbReference type="NCBI Taxonomy" id="290746"/>
    <lineage>
        <taxon>Eukaryota</taxon>
        <taxon>Metazoa</taxon>
        <taxon>Ecdysozoa</taxon>
        <taxon>Nematoda</taxon>
        <taxon>Chromadorea</taxon>
        <taxon>Rhabditida</taxon>
        <taxon>Tylenchina</taxon>
        <taxon>Cephalobomorpha</taxon>
        <taxon>Cephaloboidea</taxon>
        <taxon>Cephalobidae</taxon>
        <taxon>Acrobeloides</taxon>
    </lineage>
</organism>
<evidence type="ECO:0000256" key="1">
    <source>
        <dbReference type="SAM" id="MobiDB-lite"/>
    </source>
</evidence>
<reference evidence="3" key="1">
    <citation type="submission" date="2022-11" db="UniProtKB">
        <authorList>
            <consortium name="WormBaseParasite"/>
        </authorList>
    </citation>
    <scope>IDENTIFICATION</scope>
</reference>
<evidence type="ECO:0000313" key="2">
    <source>
        <dbReference type="Proteomes" id="UP000887540"/>
    </source>
</evidence>
<evidence type="ECO:0000313" key="3">
    <source>
        <dbReference type="WBParaSite" id="ACRNAN_scaffold1280.g28933.t1"/>
    </source>
</evidence>
<sequence length="1363" mass="154758">MSDRGRPPPPKINPDHTIVNPTWSVTRRERTEVSPSRADTFGTSPTSSDNVYRSRTITTTEKIQIVQTPMEYNEENPEHFLASLSPSGNVTKTIESTVTTFGSGPVPVIGGVTSSGVPLVSGITFNRDTRETTTVITTTTTTYKILEGDEEDISGSEYEIVEVSDEEQNELTIDFPLLVELKQEIEDQKKKMEESQYVLVDEQMTKSIDIPHDQKKKMEESQYVLVDEQMTKSIDIPHGSQMSHYNTETESVISPLSPKSPLEGYVNVDTDDSFVMSPASEQSTERGEDITEFDYVQLYSDGREYVIYPSENYDGEIRYTVKANEMSTTPIDVQVRVYHSGRSDENQFIIPQEHGQPTMTLDIGIPTNERTQKEFKTHKTYDVEGIPLEQHVSVYHSGRSDEVLPKEAEVKHVEPEREPGESFVDRLTGLFKRGAAHQDYPTSEVYEGPLASTSRAYEVEGIPLEHHVTAYHSGRSDEVLPKEEPVAKEPSKDAFERLAGLFKKGTAHQDYPVSDVFEGPLASTSRAYDVEGIPLEQHVSVYHSGRSDEVLPKEPEVKHAEPEGESFVDKLTGLFKRGTAHQDYPTTEVYEGPLASTSRAYEVDGIPLEQHVTVYHSGRSDEVAPKEEPAPKEPSTDAFARLAGLFKKGTAHQDYPTSEVFEGPLATTSRAYDVEGIPLEQHVSVYHSGRSDEVLPKEAEVKHVEPEREPGESFVDRLTGLFKRGAAHQDYPTSEVYEGPLASTSRAYEVEGIPLEHHVTAYHSGRSDEVLPKEEPVAKEPSKDAFERLAGLFKKGTAHQDYPVSDVFEGPLASTSRAYDVEGIPLEQHVSVYHSGRSDEFLRKEKSRLSGLFKRKPSHQDHLVSHLEDSSASSKAVHEEPFDISPTSHVRGKTYIDPALIKVDEPPKDYPTSLPYEGPLELTPITSDLPFKPLDFHVSIHYTSPKLHSPTTTTESHWYEPPPEPPVDYSSSELELPKLVEDSKTKKLIPSTNIIGTSHKMVVKTDVHYDASDLPSRPSPRSRQDFSVEIRAKEPIRDQEDFRPVHTSRSEHDVSSHKMKLSTSYTDKMYESSTTPRRQRGWRTITETTTITYAKRVSIERTYRGRRQRITDDMIVYNHGYPLAPKRKDYHRDPLELEQRYQSYRSRSQGPFRSDKSDKWQQTDEDDIFYFDHRSRSVGRSYDHTYRSYSSHLQDYRSLSREPPYTEYHTARDTLPSGDRQESRRYHDPYQTSLSDLHSERVTLGYTPHRNGQTLHETHFNGTATLPMTVQRQKQRLQQSNGTSHGLRYQHSNLDEIPINQLFDEFPTLEDVDRHQHRNGAGPSVSAVPLETRLLEPGEHRRPHRNAPLRRARNRIRNYCAML</sequence>
<protein>
    <submittedName>
        <fullName evidence="3">Uncharacterized protein</fullName>
    </submittedName>
</protein>
<feature type="region of interest" description="Disordered" evidence="1">
    <location>
        <begin position="1193"/>
        <end position="1226"/>
    </location>
</feature>
<keyword evidence="2" id="KW-1185">Reference proteome</keyword>